<dbReference type="EC" id="2.7.13.3" evidence="2"/>
<dbReference type="Pfam" id="PF13426">
    <property type="entry name" value="PAS_9"/>
    <property type="match status" value="1"/>
</dbReference>
<proteinExistence type="predicted"/>
<dbReference type="Gene3D" id="3.30.450.20">
    <property type="entry name" value="PAS domain"/>
    <property type="match status" value="1"/>
</dbReference>
<dbReference type="PROSITE" id="PS50112">
    <property type="entry name" value="PAS"/>
    <property type="match status" value="1"/>
</dbReference>
<keyword evidence="3" id="KW-0597">Phosphoprotein</keyword>
<dbReference type="OrthoDB" id="9124519at2"/>
<dbReference type="EMBL" id="QLMI01000004">
    <property type="protein sequence ID" value="RAK22681.1"/>
    <property type="molecule type" value="Genomic_DNA"/>
</dbReference>
<accession>A0A327YQA6</accession>
<dbReference type="Pfam" id="PF00072">
    <property type="entry name" value="Response_reg"/>
    <property type="match status" value="1"/>
</dbReference>
<evidence type="ECO:0000256" key="2">
    <source>
        <dbReference type="ARBA" id="ARBA00012438"/>
    </source>
</evidence>
<evidence type="ECO:0000256" key="1">
    <source>
        <dbReference type="ARBA" id="ARBA00000085"/>
    </source>
</evidence>
<dbReference type="InterPro" id="IPR001789">
    <property type="entry name" value="Sig_transdc_resp-reg_receiver"/>
</dbReference>
<feature type="modified residue" description="4-aspartylphosphate" evidence="3">
    <location>
        <position position="61"/>
    </location>
</feature>
<name>A0A327YQA6_9FLAO</name>
<dbReference type="SUPFAM" id="SSF55785">
    <property type="entry name" value="PYP-like sensor domain (PAS domain)"/>
    <property type="match status" value="1"/>
</dbReference>
<dbReference type="SMART" id="SM00448">
    <property type="entry name" value="REC"/>
    <property type="match status" value="1"/>
</dbReference>
<dbReference type="PROSITE" id="PS50110">
    <property type="entry name" value="RESPONSE_REGULATORY"/>
    <property type="match status" value="1"/>
</dbReference>
<organism evidence="6 7">
    <name type="scientific">Flavobacterium aquaticum</name>
    <dbReference type="NCBI Taxonomy" id="1236486"/>
    <lineage>
        <taxon>Bacteria</taxon>
        <taxon>Pseudomonadati</taxon>
        <taxon>Bacteroidota</taxon>
        <taxon>Flavobacteriia</taxon>
        <taxon>Flavobacteriales</taxon>
        <taxon>Flavobacteriaceae</taxon>
        <taxon>Flavobacterium</taxon>
    </lineage>
</organism>
<sequence length="319" mass="36907">MIVDEKKYNIIVIEDNLGDFFLLEEYLSEKIKLPTIKHFERFNDFKDSNESLNDCDIIFLDLSLPDKSGTELVEDVLKISNNIPVVVLTGYSDFSFALKAIALGASDYLLKDEINSAMLYKSLVYNIERFKNIIKIKESEQLYNDLFQLSPQPIFVIDATTLQILDVNQACEKLYEFKKEELLNQSIKTIFKDEETIFDNHQTIITQTHQKKNKEKIISEVKYNKIIHNDKEAIIIVSNDITKSIEHLNEIESQNTKLKDIAWIQSHIVRAPLTNILGLIKLINETDSVNDEELLNHLNQSVKELENSINEIVNKTHTM</sequence>
<dbReference type="GO" id="GO:0000155">
    <property type="term" value="F:phosphorelay sensor kinase activity"/>
    <property type="evidence" value="ECO:0007669"/>
    <property type="project" value="InterPro"/>
</dbReference>
<dbReference type="AlphaFoldDB" id="A0A327YQA6"/>
<dbReference type="SUPFAM" id="SSF52172">
    <property type="entry name" value="CheY-like"/>
    <property type="match status" value="1"/>
</dbReference>
<dbReference type="Proteomes" id="UP000249620">
    <property type="component" value="Unassembled WGS sequence"/>
</dbReference>
<evidence type="ECO:0000259" key="4">
    <source>
        <dbReference type="PROSITE" id="PS50110"/>
    </source>
</evidence>
<evidence type="ECO:0000313" key="7">
    <source>
        <dbReference type="Proteomes" id="UP000249620"/>
    </source>
</evidence>
<keyword evidence="7" id="KW-1185">Reference proteome</keyword>
<feature type="domain" description="PAS" evidence="5">
    <location>
        <begin position="139"/>
        <end position="195"/>
    </location>
</feature>
<comment type="caution">
    <text evidence="6">The sequence shown here is derived from an EMBL/GenBank/DDBJ whole genome shotgun (WGS) entry which is preliminary data.</text>
</comment>
<dbReference type="InterPro" id="IPR003661">
    <property type="entry name" value="HisK_dim/P_dom"/>
</dbReference>
<dbReference type="CDD" id="cd00082">
    <property type="entry name" value="HisKA"/>
    <property type="match status" value="1"/>
</dbReference>
<dbReference type="InterPro" id="IPR011006">
    <property type="entry name" value="CheY-like_superfamily"/>
</dbReference>
<dbReference type="Gene3D" id="3.40.50.2300">
    <property type="match status" value="1"/>
</dbReference>
<dbReference type="SMART" id="SM00091">
    <property type="entry name" value="PAS"/>
    <property type="match status" value="1"/>
</dbReference>
<evidence type="ECO:0000256" key="3">
    <source>
        <dbReference type="PROSITE-ProRule" id="PRU00169"/>
    </source>
</evidence>
<dbReference type="CDD" id="cd00130">
    <property type="entry name" value="PAS"/>
    <property type="match status" value="1"/>
</dbReference>
<comment type="catalytic activity">
    <reaction evidence="1">
        <text>ATP + protein L-histidine = ADP + protein N-phospho-L-histidine.</text>
        <dbReference type="EC" id="2.7.13.3"/>
    </reaction>
</comment>
<dbReference type="InterPro" id="IPR035965">
    <property type="entry name" value="PAS-like_dom_sf"/>
</dbReference>
<dbReference type="InterPro" id="IPR000014">
    <property type="entry name" value="PAS"/>
</dbReference>
<dbReference type="RefSeq" id="WP_111566896.1">
    <property type="nucleotide sequence ID" value="NZ_QLMI01000004.1"/>
</dbReference>
<feature type="domain" description="Response regulatory" evidence="4">
    <location>
        <begin position="9"/>
        <end position="126"/>
    </location>
</feature>
<evidence type="ECO:0000313" key="6">
    <source>
        <dbReference type="EMBL" id="RAK22681.1"/>
    </source>
</evidence>
<reference evidence="6 7" key="1">
    <citation type="submission" date="2018-06" db="EMBL/GenBank/DDBJ databases">
        <title>Genomic Encyclopedia of Type Strains, Phase III (KMG-III): the genomes of soil and plant-associated and newly described type strains.</title>
        <authorList>
            <person name="Whitman W."/>
        </authorList>
    </citation>
    <scope>NUCLEOTIDE SEQUENCE [LARGE SCALE GENOMIC DNA]</scope>
    <source>
        <strain evidence="6 7">CGMCC 1.12398</strain>
    </source>
</reference>
<protein>
    <recommendedName>
        <fullName evidence="2">histidine kinase</fullName>
        <ecNumber evidence="2">2.7.13.3</ecNumber>
    </recommendedName>
</protein>
<dbReference type="Gene3D" id="1.10.287.130">
    <property type="match status" value="1"/>
</dbReference>
<evidence type="ECO:0000259" key="5">
    <source>
        <dbReference type="PROSITE" id="PS50112"/>
    </source>
</evidence>
<gene>
    <name evidence="6" type="ORF">B0I03_104207</name>
</gene>
<dbReference type="NCBIfam" id="TIGR00229">
    <property type="entry name" value="sensory_box"/>
    <property type="match status" value="1"/>
</dbReference>